<dbReference type="RefSeq" id="WP_149767151.1">
    <property type="nucleotide sequence ID" value="NZ_VDFQ02000001.1"/>
</dbReference>
<dbReference type="SUPFAM" id="SSF53474">
    <property type="entry name" value="alpha/beta-Hydrolases"/>
    <property type="match status" value="1"/>
</dbReference>
<sequence>MDMRTVDGLPARRDPTRWNRPVHDYPSIDALIADPHPPGGVLAVRAADTVIDVLYDPRGAGTTIVSFHAAIMRTGVSLPYFTGGSLHGDTPVNRILIADPALYRHESLTLAWYAGTDTLDLQHELPRLIDHLHRAAGGTRRLYFGGSGGGFAALFYGAPEEDVLSVAVNPQTIIANYTRAHVERYARMCLGAGDDAAVDDALASVGSDLRPVYAEARNRVLYIQNTGDTHRTVHMEPFLESGLERRRVWTVERPWGSGHVAVPADELRRIVSTIVAAPGDWGTVMRALQQRPARWWRRAADPADLGIASGIHWQV</sequence>
<reference evidence="1 3" key="1">
    <citation type="submission" date="2019-09" db="EMBL/GenBank/DDBJ databases">
        <title>Mumia zhuanghuii sp. nov. isolated from the intestinal contents of plateau pika (Ochotona curzoniae) in the Qinghai-Tibet plateau of China.</title>
        <authorList>
            <person name="Tian Z."/>
        </authorList>
    </citation>
    <scope>NUCLEOTIDE SEQUENCE [LARGE SCALE GENOMIC DNA]</scope>
    <source>
        <strain evidence="3">350</strain>
        <strain evidence="1">Z350</strain>
    </source>
</reference>
<dbReference type="EMBL" id="VDFQ02000008">
    <property type="protein sequence ID" value="KAA1418060.1"/>
    <property type="molecule type" value="Genomic_DNA"/>
</dbReference>
<comment type="caution">
    <text evidence="1">The sequence shown here is derived from an EMBL/GenBank/DDBJ whole genome shotgun (WGS) entry which is preliminary data.</text>
</comment>
<name>A0A5Q6RJC2_9ACTN</name>
<gene>
    <name evidence="2" type="ORF">FE697_000130</name>
    <name evidence="1" type="ORF">FE697_021760</name>
</gene>
<dbReference type="Proteomes" id="UP000307768">
    <property type="component" value="Unassembled WGS sequence"/>
</dbReference>
<accession>A0A5Q6RJC2</accession>
<organism evidence="1 3">
    <name type="scientific">Mumia zhuanghuii</name>
    <dbReference type="NCBI Taxonomy" id="2585211"/>
    <lineage>
        <taxon>Bacteria</taxon>
        <taxon>Bacillati</taxon>
        <taxon>Actinomycetota</taxon>
        <taxon>Actinomycetes</taxon>
        <taxon>Propionibacteriales</taxon>
        <taxon>Nocardioidaceae</taxon>
        <taxon>Mumia</taxon>
    </lineage>
</organism>
<dbReference type="EMBL" id="VDFQ02000001">
    <property type="protein sequence ID" value="KAA1424385.1"/>
    <property type="molecule type" value="Genomic_DNA"/>
</dbReference>
<evidence type="ECO:0000313" key="1">
    <source>
        <dbReference type="EMBL" id="KAA1418060.1"/>
    </source>
</evidence>
<dbReference type="AlphaFoldDB" id="A0A5Q6RJC2"/>
<evidence type="ECO:0000313" key="2">
    <source>
        <dbReference type="EMBL" id="KAA1424385.1"/>
    </source>
</evidence>
<dbReference type="InterPro" id="IPR029058">
    <property type="entry name" value="AB_hydrolase_fold"/>
</dbReference>
<proteinExistence type="predicted"/>
<protein>
    <recommendedName>
        <fullName evidence="4">Alpha/beta hydrolase</fullName>
    </recommendedName>
</protein>
<evidence type="ECO:0008006" key="4">
    <source>
        <dbReference type="Google" id="ProtNLM"/>
    </source>
</evidence>
<dbReference type="OrthoDB" id="8421922at2"/>
<evidence type="ECO:0000313" key="3">
    <source>
        <dbReference type="Proteomes" id="UP000307768"/>
    </source>
</evidence>